<keyword evidence="4" id="KW-1185">Reference proteome</keyword>
<feature type="region of interest" description="Disordered" evidence="1">
    <location>
        <begin position="1"/>
        <end position="71"/>
    </location>
</feature>
<sequence length="117" mass="12214">MSRNHGKSPKVDLKVNLSPAPPRGRGGPSSRAVADGGHSPNRSSSSSSTVSPPSSCVSSEGEQKQSNSPEATSMVLAGCPQCLMYVMLSEDDPKCPKCKSAVLVDFHRGNNSKSRKG</sequence>
<dbReference type="EMBL" id="CM017873">
    <property type="protein sequence ID" value="KAG1331712.1"/>
    <property type="molecule type" value="Genomic_DNA"/>
</dbReference>
<dbReference type="InterPro" id="IPR055281">
    <property type="entry name" value="GIR1-2/SIED1"/>
</dbReference>
<dbReference type="Proteomes" id="UP000797356">
    <property type="component" value="Chromosome 2"/>
</dbReference>
<evidence type="ECO:0000313" key="4">
    <source>
        <dbReference type="Proteomes" id="UP000797356"/>
    </source>
</evidence>
<reference evidence="3" key="2">
    <citation type="submission" date="2019-07" db="EMBL/GenBank/DDBJ databases">
        <authorList>
            <person name="Yang Y."/>
            <person name="Bocs S."/>
            <person name="Baudouin L."/>
        </authorList>
    </citation>
    <scope>NUCLEOTIDE SEQUENCE</scope>
    <source>
        <tissue evidence="3">Spear leaf of Hainan Tall coconut</tissue>
    </source>
</reference>
<dbReference type="AlphaFoldDB" id="A0A8K0I144"/>
<organism evidence="3 4">
    <name type="scientific">Cocos nucifera</name>
    <name type="common">Coconut palm</name>
    <dbReference type="NCBI Taxonomy" id="13894"/>
    <lineage>
        <taxon>Eukaryota</taxon>
        <taxon>Viridiplantae</taxon>
        <taxon>Streptophyta</taxon>
        <taxon>Embryophyta</taxon>
        <taxon>Tracheophyta</taxon>
        <taxon>Spermatophyta</taxon>
        <taxon>Magnoliopsida</taxon>
        <taxon>Liliopsida</taxon>
        <taxon>Arecaceae</taxon>
        <taxon>Arecoideae</taxon>
        <taxon>Cocoseae</taxon>
        <taxon>Attaleinae</taxon>
        <taxon>Cocos</taxon>
    </lineage>
</organism>
<evidence type="ECO:0000313" key="3">
    <source>
        <dbReference type="EMBL" id="KAG1331712.1"/>
    </source>
</evidence>
<protein>
    <recommendedName>
        <fullName evidence="2">GIR1-like zinc ribbon domain-containing protein</fullName>
    </recommendedName>
</protein>
<dbReference type="PANTHER" id="PTHR33177:SF41">
    <property type="entry name" value="OS05G0442000 PROTEIN"/>
    <property type="match status" value="1"/>
</dbReference>
<comment type="caution">
    <text evidence="3">The sequence shown here is derived from an EMBL/GenBank/DDBJ whole genome shotgun (WGS) entry which is preliminary data.</text>
</comment>
<evidence type="ECO:0000256" key="1">
    <source>
        <dbReference type="SAM" id="MobiDB-lite"/>
    </source>
</evidence>
<dbReference type="OrthoDB" id="1930194at2759"/>
<accession>A0A8K0I144</accession>
<dbReference type="PANTHER" id="PTHR33177">
    <property type="entry name" value="PUTATIVE-RELATED"/>
    <property type="match status" value="1"/>
</dbReference>
<dbReference type="Pfam" id="PF24747">
    <property type="entry name" value="Zn-ribbon_GIR1"/>
    <property type="match status" value="1"/>
</dbReference>
<feature type="domain" description="GIR1-like zinc ribbon" evidence="2">
    <location>
        <begin position="72"/>
        <end position="106"/>
    </location>
</feature>
<name>A0A8K0I144_COCNU</name>
<dbReference type="InterPro" id="IPR056440">
    <property type="entry name" value="Zn-ribbon_GIR1"/>
</dbReference>
<reference evidence="3" key="1">
    <citation type="journal article" date="2017" name="Gigascience">
        <title>The genome draft of coconut (Cocos nucifera).</title>
        <authorList>
            <person name="Xiao Y."/>
            <person name="Xu P."/>
            <person name="Fan H."/>
            <person name="Baudouin L."/>
            <person name="Xia W."/>
            <person name="Bocs S."/>
            <person name="Xu J."/>
            <person name="Li Q."/>
            <person name="Guo A."/>
            <person name="Zhou L."/>
            <person name="Li J."/>
            <person name="Wu Y."/>
            <person name="Ma Z."/>
            <person name="Armero A."/>
            <person name="Issali A.E."/>
            <person name="Liu N."/>
            <person name="Peng M."/>
            <person name="Yang Y."/>
        </authorList>
    </citation>
    <scope>NUCLEOTIDE SEQUENCE</scope>
    <source>
        <tissue evidence="3">Spear leaf of Hainan Tall coconut</tissue>
    </source>
</reference>
<feature type="compositionally biased region" description="Low complexity" evidence="1">
    <location>
        <begin position="28"/>
        <end position="59"/>
    </location>
</feature>
<evidence type="ECO:0000259" key="2">
    <source>
        <dbReference type="Pfam" id="PF24747"/>
    </source>
</evidence>
<proteinExistence type="predicted"/>
<gene>
    <name evidence="3" type="ORF">COCNU_02G016800</name>
</gene>